<organism evidence="1 2">
    <name type="scientific">Mytilus edulis</name>
    <name type="common">Blue mussel</name>
    <dbReference type="NCBI Taxonomy" id="6550"/>
    <lineage>
        <taxon>Eukaryota</taxon>
        <taxon>Metazoa</taxon>
        <taxon>Spiralia</taxon>
        <taxon>Lophotrochozoa</taxon>
        <taxon>Mollusca</taxon>
        <taxon>Bivalvia</taxon>
        <taxon>Autobranchia</taxon>
        <taxon>Pteriomorphia</taxon>
        <taxon>Mytilida</taxon>
        <taxon>Mytiloidea</taxon>
        <taxon>Mytilidae</taxon>
        <taxon>Mytilinae</taxon>
        <taxon>Mytilus</taxon>
    </lineage>
</organism>
<sequence length="179" mass="20586">MSMAVAYNRQEVKITETTVDATVPDNDTACLMYYLNCMCCVLQLEVSDYSIKRLRDYKKYYLLTTDEKKELLRLCGLISPEKMDGQCIFHSEEICGVDATNRFFRVDSTDTGFVAAANVFVGAVQVSVTKFMVYKTKWVNRYYIDPINRITRVVTNTTKNNDEWIYTSTSESLDCCVIQ</sequence>
<name>A0A8S3UJD9_MYTED</name>
<accession>A0A8S3UJD9</accession>
<dbReference type="Proteomes" id="UP000683360">
    <property type="component" value="Unassembled WGS sequence"/>
</dbReference>
<comment type="caution">
    <text evidence="1">The sequence shown here is derived from an EMBL/GenBank/DDBJ whole genome shotgun (WGS) entry which is preliminary data.</text>
</comment>
<evidence type="ECO:0000313" key="1">
    <source>
        <dbReference type="EMBL" id="CAG2242564.1"/>
    </source>
</evidence>
<reference evidence="1" key="1">
    <citation type="submission" date="2021-03" db="EMBL/GenBank/DDBJ databases">
        <authorList>
            <person name="Bekaert M."/>
        </authorList>
    </citation>
    <scope>NUCLEOTIDE SEQUENCE</scope>
</reference>
<evidence type="ECO:0000313" key="2">
    <source>
        <dbReference type="Proteomes" id="UP000683360"/>
    </source>
</evidence>
<gene>
    <name evidence="1" type="ORF">MEDL_54721</name>
</gene>
<proteinExistence type="predicted"/>
<dbReference type="AlphaFoldDB" id="A0A8S3UJD9"/>
<protein>
    <submittedName>
        <fullName evidence="1">Uncharacterized protein</fullName>
    </submittedName>
</protein>
<dbReference type="OrthoDB" id="661148at2759"/>
<dbReference type="EMBL" id="CAJPWZ010002676">
    <property type="protein sequence ID" value="CAG2242564.1"/>
    <property type="molecule type" value="Genomic_DNA"/>
</dbReference>
<keyword evidence="2" id="KW-1185">Reference proteome</keyword>